<feature type="compositionally biased region" description="Basic and acidic residues" evidence="2">
    <location>
        <begin position="29"/>
        <end position="38"/>
    </location>
</feature>
<accession>F0X033</accession>
<organism evidence="3">
    <name type="scientific">Albugo laibachii Nc14</name>
    <dbReference type="NCBI Taxonomy" id="890382"/>
    <lineage>
        <taxon>Eukaryota</taxon>
        <taxon>Sar</taxon>
        <taxon>Stramenopiles</taxon>
        <taxon>Oomycota</taxon>
        <taxon>Peronosporomycetes</taxon>
        <taxon>Albuginales</taxon>
        <taxon>Albuginaceae</taxon>
        <taxon>Albugo</taxon>
    </lineage>
</organism>
<reference evidence="3" key="2">
    <citation type="submission" date="2011-02" db="EMBL/GenBank/DDBJ databases">
        <authorList>
            <person name="MacLean D."/>
        </authorList>
    </citation>
    <scope>NUCLEOTIDE SEQUENCE</scope>
</reference>
<evidence type="ECO:0000256" key="1">
    <source>
        <dbReference type="SAM" id="Coils"/>
    </source>
</evidence>
<gene>
    <name evidence="3" type="primary">AlNc14C457G11772</name>
    <name evidence="3" type="ORF">ALNC14_132590</name>
</gene>
<dbReference type="EMBL" id="FR824500">
    <property type="protein sequence ID" value="CCA27115.1"/>
    <property type="molecule type" value="Genomic_DNA"/>
</dbReference>
<sequence length="206" mass="23905">MVATTQQERTYNNIPPRGRAERNAQLSKDAFEKERLGQRREGFIRIDPSQSGPAMVQYAPGTQGFFDERNRLHTDTSGEAKLLRDKQNARKRASEERKRVQNVEREVDRWKRLDEIQAGEEEKWRAIRASGNRARRNQSGEAFNPITLRYNDGSDGQRLKEAAERIQQRAFVRAQNLRHQNAREGFHPITGEALRPVLLQDLFPAR</sequence>
<dbReference type="HOGENOM" id="CLU_095157_0_0_1"/>
<evidence type="ECO:0000313" key="3">
    <source>
        <dbReference type="EMBL" id="CCA27115.1"/>
    </source>
</evidence>
<keyword evidence="1" id="KW-0175">Coiled coil</keyword>
<proteinExistence type="predicted"/>
<dbReference type="AlphaFoldDB" id="F0X033"/>
<feature type="coiled-coil region" evidence="1">
    <location>
        <begin position="79"/>
        <end position="113"/>
    </location>
</feature>
<name>F0X033_9STRA</name>
<protein>
    <submittedName>
        <fullName evidence="3">Uncharacterized protein AlNc14C457G11772</fullName>
    </submittedName>
</protein>
<feature type="compositionally biased region" description="Polar residues" evidence="2">
    <location>
        <begin position="1"/>
        <end position="13"/>
    </location>
</feature>
<feature type="region of interest" description="Disordered" evidence="2">
    <location>
        <begin position="1"/>
        <end position="38"/>
    </location>
</feature>
<evidence type="ECO:0000256" key="2">
    <source>
        <dbReference type="SAM" id="MobiDB-lite"/>
    </source>
</evidence>
<reference evidence="3" key="1">
    <citation type="journal article" date="2011" name="PLoS Biol.">
        <title>Gene gain and loss during evolution of obligate parasitism in the white rust pathogen of Arabidopsis thaliana.</title>
        <authorList>
            <person name="Kemen E."/>
            <person name="Gardiner A."/>
            <person name="Schultz-Larsen T."/>
            <person name="Kemen A.C."/>
            <person name="Balmuth A.L."/>
            <person name="Robert-Seilaniantz A."/>
            <person name="Bailey K."/>
            <person name="Holub E."/>
            <person name="Studholme D.J."/>
            <person name="Maclean D."/>
            <person name="Jones J.D."/>
        </authorList>
    </citation>
    <scope>NUCLEOTIDE SEQUENCE</scope>
</reference>